<reference evidence="5" key="1">
    <citation type="journal article" date="2019" name="Int. J. Syst. Evol. Microbiol.">
        <title>The Global Catalogue of Microorganisms (GCM) 10K type strain sequencing project: providing services to taxonomists for standard genome sequencing and annotation.</title>
        <authorList>
            <consortium name="The Broad Institute Genomics Platform"/>
            <consortium name="The Broad Institute Genome Sequencing Center for Infectious Disease"/>
            <person name="Wu L."/>
            <person name="Ma J."/>
        </authorList>
    </citation>
    <scope>NUCLEOTIDE SEQUENCE [LARGE SCALE GENOMIC DNA]</scope>
    <source>
        <strain evidence="5">JCM 6242</strain>
    </source>
</reference>
<proteinExistence type="predicted"/>
<dbReference type="SMART" id="SM00530">
    <property type="entry name" value="HTH_XRE"/>
    <property type="match status" value="1"/>
</dbReference>
<dbReference type="PANTHER" id="PTHR46797">
    <property type="entry name" value="HTH-TYPE TRANSCRIPTIONAL REGULATOR"/>
    <property type="match status" value="1"/>
</dbReference>
<dbReference type="InterPro" id="IPR010982">
    <property type="entry name" value="Lambda_DNA-bd_dom_sf"/>
</dbReference>
<dbReference type="EMBL" id="BAAAVI010000068">
    <property type="protein sequence ID" value="GAA2900604.1"/>
    <property type="molecule type" value="Genomic_DNA"/>
</dbReference>
<name>A0ABP6IQ42_9ACTN</name>
<dbReference type="CDD" id="cd00093">
    <property type="entry name" value="HTH_XRE"/>
    <property type="match status" value="1"/>
</dbReference>
<evidence type="ECO:0000313" key="5">
    <source>
        <dbReference type="Proteomes" id="UP001500831"/>
    </source>
</evidence>
<evidence type="ECO:0000259" key="3">
    <source>
        <dbReference type="PROSITE" id="PS50943"/>
    </source>
</evidence>
<dbReference type="InterPro" id="IPR014710">
    <property type="entry name" value="RmlC-like_jellyroll"/>
</dbReference>
<dbReference type="Pfam" id="PF07883">
    <property type="entry name" value="Cupin_2"/>
    <property type="match status" value="1"/>
</dbReference>
<evidence type="ECO:0000256" key="2">
    <source>
        <dbReference type="SAM" id="MobiDB-lite"/>
    </source>
</evidence>
<comment type="caution">
    <text evidence="4">The sequence shown here is derived from an EMBL/GenBank/DDBJ whole genome shotgun (WGS) entry which is preliminary data.</text>
</comment>
<dbReference type="SUPFAM" id="SSF51182">
    <property type="entry name" value="RmlC-like cupins"/>
    <property type="match status" value="1"/>
</dbReference>
<dbReference type="Gene3D" id="1.10.260.40">
    <property type="entry name" value="lambda repressor-like DNA-binding domains"/>
    <property type="match status" value="1"/>
</dbReference>
<sequence>MGTSERHGGEEPDRRDAVGARMRQFRKERGLTLRGLATHSGLSIGFLSQVERGISSIGLTALNSVAAALDRSVADFFSDEPEAEEHHERQSPASPVPGHFTLTRSATATTEYISGRQTYRMLSDRGPNLVLEPMLVHIAPGGRRENSYGHAGEEFAFVLEGELLYEVDGVEHRLYPGDSVHLRSTAPHRMFNDTDRVTTVVSVVTPRLF</sequence>
<gene>
    <name evidence="4" type="ORF">GCM10010517_66260</name>
</gene>
<dbReference type="RefSeq" id="WP_344979773.1">
    <property type="nucleotide sequence ID" value="NZ_BAAAVI010000068.1"/>
</dbReference>
<keyword evidence="1" id="KW-0238">DNA-binding</keyword>
<evidence type="ECO:0000256" key="1">
    <source>
        <dbReference type="ARBA" id="ARBA00023125"/>
    </source>
</evidence>
<feature type="region of interest" description="Disordered" evidence="2">
    <location>
        <begin position="80"/>
        <end position="99"/>
    </location>
</feature>
<feature type="domain" description="HTH cro/C1-type" evidence="3">
    <location>
        <begin position="22"/>
        <end position="76"/>
    </location>
</feature>
<dbReference type="SUPFAM" id="SSF47413">
    <property type="entry name" value="lambda repressor-like DNA-binding domains"/>
    <property type="match status" value="1"/>
</dbReference>
<dbReference type="InterPro" id="IPR050807">
    <property type="entry name" value="TransReg_Diox_bact_type"/>
</dbReference>
<accession>A0ABP6IQ42</accession>
<dbReference type="InterPro" id="IPR013096">
    <property type="entry name" value="Cupin_2"/>
</dbReference>
<dbReference type="CDD" id="cd02209">
    <property type="entry name" value="cupin_XRE_C"/>
    <property type="match status" value="1"/>
</dbReference>
<dbReference type="PROSITE" id="PS50943">
    <property type="entry name" value="HTH_CROC1"/>
    <property type="match status" value="1"/>
</dbReference>
<evidence type="ECO:0000313" key="4">
    <source>
        <dbReference type="EMBL" id="GAA2900604.1"/>
    </source>
</evidence>
<dbReference type="InterPro" id="IPR011051">
    <property type="entry name" value="RmlC_Cupin_sf"/>
</dbReference>
<dbReference type="Gene3D" id="2.60.120.10">
    <property type="entry name" value="Jelly Rolls"/>
    <property type="match status" value="1"/>
</dbReference>
<dbReference type="Proteomes" id="UP001500831">
    <property type="component" value="Unassembled WGS sequence"/>
</dbReference>
<protein>
    <submittedName>
        <fullName evidence="4">Cupin domain-containing protein</fullName>
    </submittedName>
</protein>
<dbReference type="Pfam" id="PF01381">
    <property type="entry name" value="HTH_3"/>
    <property type="match status" value="1"/>
</dbReference>
<keyword evidence="5" id="KW-1185">Reference proteome</keyword>
<dbReference type="PANTHER" id="PTHR46797:SF25">
    <property type="entry name" value="TRANSCRIPTIONAL REGULATOR"/>
    <property type="match status" value="1"/>
</dbReference>
<organism evidence="4 5">
    <name type="scientific">Streptosporangium fragile</name>
    <dbReference type="NCBI Taxonomy" id="46186"/>
    <lineage>
        <taxon>Bacteria</taxon>
        <taxon>Bacillati</taxon>
        <taxon>Actinomycetota</taxon>
        <taxon>Actinomycetes</taxon>
        <taxon>Streptosporangiales</taxon>
        <taxon>Streptosporangiaceae</taxon>
        <taxon>Streptosporangium</taxon>
    </lineage>
</organism>
<dbReference type="InterPro" id="IPR001387">
    <property type="entry name" value="Cro/C1-type_HTH"/>
</dbReference>